<dbReference type="EMBL" id="CP002551">
    <property type="protein sequence ID" value="ADZ08709.1"/>
    <property type="molecule type" value="Genomic_DNA"/>
</dbReference>
<evidence type="ECO:0000313" key="2">
    <source>
        <dbReference type="Proteomes" id="UP000007490"/>
    </source>
</evidence>
<dbReference type="KEGG" id="mel:Metbo_0457"/>
<reference evidence="1 2" key="2">
    <citation type="journal article" date="2014" name="Int. J. Syst. Evol. Microbiol.">
        <title>Methanobacterium paludis sp. nov. and a novel strain of Methanobacterium lacus isolated from northern peatlands.</title>
        <authorList>
            <person name="Cadillo-Quiroz H."/>
            <person name="Brauer S.L."/>
            <person name="Goodson N."/>
            <person name="Yavitt J.B."/>
            <person name="Zinder S.H."/>
        </authorList>
    </citation>
    <scope>NUCLEOTIDE SEQUENCE [LARGE SCALE GENOMIC DNA]</scope>
    <source>
        <strain evidence="1 2">AL-21</strain>
    </source>
</reference>
<evidence type="ECO:0000313" key="1">
    <source>
        <dbReference type="EMBL" id="ADZ08709.1"/>
    </source>
</evidence>
<dbReference type="HOGENOM" id="CLU_460522_0_0_2"/>
<keyword evidence="2" id="KW-1185">Reference proteome</keyword>
<dbReference type="AlphaFoldDB" id="F0T9G1"/>
<sequence precursor="true">MERKYVLILSVFMIIFLMGSASAANTTNVKHSNSQNISNQHFKLISNHYNSTTNTVRKVNSTKNQIVPGYGCCSVLVHVKKGYDVYSFRRDSVYTANLYIKKTNWYGKDALEEYKTTNGYFFHTIITKNGWIFGAGGPDIPSLNRQLMELAGRTSASGHITSSTITSATSLLRQMGMGHFLIKAPNDYVGAVTYNGGSLKTALFKMSEGQYVSVPNSPSCYRTGYISTVNPVASSISLAMTDRWGVNRRNIMTYQVQNVKDLVNYSTNVKIWASDSRGTPDNIVYNGNLISKYSIPRAPHKKLIGQMVFKDNLSIPNKIDGEVLNGLNFGYKSTFSADGKNISVNFNSFKADLHYQISSTKANGINGYGKYTTVLVTGKNDQGSMIHRIVYYFNNLFVNSRFTLSNSQGTVFYKSESKKVGSQIFETFSGKISKTLSFIGSVQTALDYKNGQQLYKNSTVKINYQTNGTTFSSTSAKLKFVYQSYNGNYSLIQKVSNSTTSYNKSTYTKTTIMNFNYKRSTQGKLVGLQITGNANGVDASLTKFKSTIQVQTRQDATDLYSEGYHSGNYSEKATSLSSNLNKIAPFYESLIL</sequence>
<name>F0T9G1_METLA</name>
<reference evidence="2" key="1">
    <citation type="submission" date="2011-02" db="EMBL/GenBank/DDBJ databases">
        <title>Complete sequence of Methanobacterium sp. AL-21.</title>
        <authorList>
            <consortium name="US DOE Joint Genome Institute"/>
            <person name="Lucas S."/>
            <person name="Copeland A."/>
            <person name="Lapidus A."/>
            <person name="Cheng J.-F."/>
            <person name="Goodwin L."/>
            <person name="Pitluck S."/>
            <person name="Chertkov O."/>
            <person name="Detter J.C."/>
            <person name="Han C."/>
            <person name="Tapia R."/>
            <person name="Land M."/>
            <person name="Hauser L."/>
            <person name="Kyrpides N."/>
            <person name="Ivanova N."/>
            <person name="Mikhailova N."/>
            <person name="Pagani I."/>
            <person name="Cadillo-Quiroz H."/>
            <person name="Imachi H."/>
            <person name="Zinder S."/>
            <person name="Liu W."/>
            <person name="Woyke T."/>
        </authorList>
    </citation>
    <scope>NUCLEOTIDE SEQUENCE [LARGE SCALE GENOMIC DNA]</scope>
    <source>
        <strain evidence="2">AL-21</strain>
    </source>
</reference>
<protein>
    <submittedName>
        <fullName evidence="1">Uncharacterized protein</fullName>
    </submittedName>
</protein>
<accession>F0T9G1</accession>
<proteinExistence type="predicted"/>
<dbReference type="eggNOG" id="arCOG06477">
    <property type="taxonomic scope" value="Archaea"/>
</dbReference>
<dbReference type="STRING" id="877455.Metbo_0457"/>
<gene>
    <name evidence="1" type="ordered locus">Metbo_0457</name>
</gene>
<dbReference type="RefSeq" id="WP_013644060.1">
    <property type="nucleotide sequence ID" value="NC_015216.1"/>
</dbReference>
<dbReference type="GeneID" id="59558428"/>
<dbReference type="Proteomes" id="UP000007490">
    <property type="component" value="Chromosome"/>
</dbReference>
<organism evidence="1 2">
    <name type="scientific">Methanobacterium lacus (strain AL-21)</name>
    <dbReference type="NCBI Taxonomy" id="877455"/>
    <lineage>
        <taxon>Archaea</taxon>
        <taxon>Methanobacteriati</taxon>
        <taxon>Methanobacteriota</taxon>
        <taxon>Methanomada group</taxon>
        <taxon>Methanobacteria</taxon>
        <taxon>Methanobacteriales</taxon>
        <taxon>Methanobacteriaceae</taxon>
        <taxon>Methanobacterium</taxon>
    </lineage>
</organism>
<dbReference type="OrthoDB" id="81290at2157"/>